<sequence length="75" mass="8541">MKIEKMLIEKTKLNKFGLKSITLTPKMMRLFNLVLAAIQNNEPVLLVGGPGNSKTTICQVYKICLQCSFYIFLFL</sequence>
<dbReference type="EMBL" id="JBDODL010003086">
    <property type="protein sequence ID" value="MES1922556.1"/>
    <property type="molecule type" value="Genomic_DNA"/>
</dbReference>
<name>A0ABV2ASZ4_9EUKA</name>
<organism evidence="3 4">
    <name type="scientific">Bonamia ostreae</name>
    <dbReference type="NCBI Taxonomy" id="126728"/>
    <lineage>
        <taxon>Eukaryota</taxon>
        <taxon>Sar</taxon>
        <taxon>Rhizaria</taxon>
        <taxon>Endomyxa</taxon>
        <taxon>Ascetosporea</taxon>
        <taxon>Haplosporida</taxon>
        <taxon>Bonamia</taxon>
    </lineage>
</organism>
<comment type="caution">
    <text evidence="3">The sequence shown here is derived from an EMBL/GenBank/DDBJ whole genome shotgun (WGS) entry which is preliminary data.</text>
</comment>
<proteinExistence type="predicted"/>
<protein>
    <recommendedName>
        <fullName evidence="5">Dynein heavy chain</fullName>
    </recommendedName>
</protein>
<keyword evidence="2" id="KW-0067">ATP-binding</keyword>
<dbReference type="PANTHER" id="PTHR48103">
    <property type="entry name" value="MIDASIN-RELATED"/>
    <property type="match status" value="1"/>
</dbReference>
<evidence type="ECO:0000313" key="4">
    <source>
        <dbReference type="Proteomes" id="UP001439008"/>
    </source>
</evidence>
<keyword evidence="4" id="KW-1185">Reference proteome</keyword>
<dbReference type="Proteomes" id="UP001439008">
    <property type="component" value="Unassembled WGS sequence"/>
</dbReference>
<evidence type="ECO:0000313" key="3">
    <source>
        <dbReference type="EMBL" id="MES1922556.1"/>
    </source>
</evidence>
<keyword evidence="1" id="KW-0547">Nucleotide-binding</keyword>
<accession>A0ABV2ASZ4</accession>
<dbReference type="PANTHER" id="PTHR48103:SF2">
    <property type="entry name" value="MIDASIN"/>
    <property type="match status" value="1"/>
</dbReference>
<gene>
    <name evidence="3" type="ORF">MHBO_004071</name>
</gene>
<evidence type="ECO:0000256" key="2">
    <source>
        <dbReference type="ARBA" id="ARBA00022840"/>
    </source>
</evidence>
<dbReference type="InterPro" id="IPR027417">
    <property type="entry name" value="P-loop_NTPase"/>
</dbReference>
<evidence type="ECO:0000256" key="1">
    <source>
        <dbReference type="ARBA" id="ARBA00022741"/>
    </source>
</evidence>
<evidence type="ECO:0008006" key="5">
    <source>
        <dbReference type="Google" id="ProtNLM"/>
    </source>
</evidence>
<dbReference type="Gene3D" id="3.40.50.300">
    <property type="entry name" value="P-loop containing nucleotide triphosphate hydrolases"/>
    <property type="match status" value="1"/>
</dbReference>
<reference evidence="3 4" key="1">
    <citation type="journal article" date="2024" name="BMC Biol.">
        <title>Comparative genomics of Ascetosporea gives new insight into the evolutionary basis for animal parasitism in Rhizaria.</title>
        <authorList>
            <person name="Hiltunen Thoren M."/>
            <person name="Onut-Brannstrom I."/>
            <person name="Alfjorden A."/>
            <person name="Peckova H."/>
            <person name="Swords F."/>
            <person name="Hooper C."/>
            <person name="Holzer A.S."/>
            <person name="Bass D."/>
            <person name="Burki F."/>
        </authorList>
    </citation>
    <scope>NUCLEOTIDE SEQUENCE [LARGE SCALE GENOMIC DNA]</scope>
    <source>
        <strain evidence="3">20-A016</strain>
    </source>
</reference>